<reference evidence="2 3" key="1">
    <citation type="journal article" date="2018" name="Microbiome">
        <title>Fine metagenomic profile of the Mediterranean stratified and mixed water columns revealed by assembly and recruitment.</title>
        <authorList>
            <person name="Haro-Moreno J.M."/>
            <person name="Lopez-Perez M."/>
            <person name="De La Torre J.R."/>
            <person name="Picazo A."/>
            <person name="Camacho A."/>
            <person name="Rodriguez-Valera F."/>
        </authorList>
    </citation>
    <scope>NUCLEOTIDE SEQUENCE [LARGE SCALE GENOMIC DNA]</scope>
    <source>
        <strain evidence="2">MED-G55</strain>
    </source>
</reference>
<dbReference type="PANTHER" id="PTHR31480">
    <property type="entry name" value="BIFUNCTIONAL LYCOPENE CYCLASE/PHYTOENE SYNTHASE"/>
    <property type="match status" value="1"/>
</dbReference>
<dbReference type="GO" id="GO:0051996">
    <property type="term" value="F:squalene synthase [NAD(P)H] activity"/>
    <property type="evidence" value="ECO:0007669"/>
    <property type="project" value="InterPro"/>
</dbReference>
<dbReference type="InterPro" id="IPR033904">
    <property type="entry name" value="Trans_IPPS_HH"/>
</dbReference>
<dbReference type="InterPro" id="IPR044843">
    <property type="entry name" value="Trans_IPPS_bact-type"/>
</dbReference>
<dbReference type="Pfam" id="PF00494">
    <property type="entry name" value="SQS_PSY"/>
    <property type="match status" value="1"/>
</dbReference>
<protein>
    <submittedName>
        <fullName evidence="2">Phytoene/squalene synthase family protein</fullName>
    </submittedName>
</protein>
<dbReference type="SFLD" id="SFLDG01212">
    <property type="entry name" value="Phytoene_synthase_like"/>
    <property type="match status" value="1"/>
</dbReference>
<dbReference type="InterPro" id="IPR019845">
    <property type="entry name" value="Squalene/phytoene_synthase_CS"/>
</dbReference>
<dbReference type="SUPFAM" id="SSF48576">
    <property type="entry name" value="Terpenoid synthases"/>
    <property type="match status" value="1"/>
</dbReference>
<keyword evidence="1" id="KW-0808">Transferase</keyword>
<dbReference type="AlphaFoldDB" id="A0A368DXJ3"/>
<dbReference type="PROSITE" id="PS01044">
    <property type="entry name" value="SQUALEN_PHYTOEN_SYN_1"/>
    <property type="match status" value="1"/>
</dbReference>
<dbReference type="EMBL" id="QOQF01000027">
    <property type="protein sequence ID" value="RCL75935.1"/>
    <property type="molecule type" value="Genomic_DNA"/>
</dbReference>
<evidence type="ECO:0000313" key="3">
    <source>
        <dbReference type="Proteomes" id="UP000252132"/>
    </source>
</evidence>
<comment type="caution">
    <text evidence="2">The sequence shown here is derived from an EMBL/GenBank/DDBJ whole genome shotgun (WGS) entry which is preliminary data.</text>
</comment>
<dbReference type="CDD" id="cd00683">
    <property type="entry name" value="Trans_IPPS_HH"/>
    <property type="match status" value="1"/>
</dbReference>
<dbReference type="InterPro" id="IPR008949">
    <property type="entry name" value="Isoprenoid_synthase_dom_sf"/>
</dbReference>
<dbReference type="GO" id="GO:0016117">
    <property type="term" value="P:carotenoid biosynthetic process"/>
    <property type="evidence" value="ECO:0007669"/>
    <property type="project" value="UniProtKB-ARBA"/>
</dbReference>
<proteinExistence type="predicted"/>
<dbReference type="InterPro" id="IPR002060">
    <property type="entry name" value="Squ/phyt_synthse"/>
</dbReference>
<dbReference type="Gene3D" id="1.10.600.10">
    <property type="entry name" value="Farnesyl Diphosphate Synthase"/>
    <property type="match status" value="1"/>
</dbReference>
<dbReference type="GO" id="GO:0004311">
    <property type="term" value="F:geranylgeranyl diphosphate synthase activity"/>
    <property type="evidence" value="ECO:0007669"/>
    <property type="project" value="InterPro"/>
</dbReference>
<dbReference type="Proteomes" id="UP000252132">
    <property type="component" value="Unassembled WGS sequence"/>
</dbReference>
<accession>A0A368DXJ3</accession>
<gene>
    <name evidence="2" type="ORF">DBW69_05835</name>
</gene>
<dbReference type="SFLD" id="SFLDG01018">
    <property type="entry name" value="Squalene/Phytoene_Synthase_Lik"/>
    <property type="match status" value="1"/>
</dbReference>
<sequence length="321" mass="35540">MNGPASFSESEVFLPYEDSAATLAKHGKTFNWACRFLGKENGDKAAQLYAFCRYLDDLADDGLAHGHTRIEDMQKKLSGAVVPPGQMHEFARFLDFADENHLSLTALNELLEGLIGDREPAELQSEADLLCYAYRVAGTVGVLMSSVLGCYDEDAFAHAIDLGIAMQLTNIARDIAEDARMGRRYIPADWCADLSAAEICKAAADDSETEISHLVQLSLYRLLRLADKYYVSGFQGLPYLPARARTAIAVAGRAYQAIGHRMRSKNFYSWSTREVTGPGTKIIASFSALVDVRFRYTKKVQHSSELHKHLIGLPHVRSSHC</sequence>
<dbReference type="SFLD" id="SFLDS00005">
    <property type="entry name" value="Isoprenoid_Synthase_Type_I"/>
    <property type="match status" value="1"/>
</dbReference>
<evidence type="ECO:0000313" key="2">
    <source>
        <dbReference type="EMBL" id="RCL75935.1"/>
    </source>
</evidence>
<evidence type="ECO:0000256" key="1">
    <source>
        <dbReference type="ARBA" id="ARBA00022679"/>
    </source>
</evidence>
<organism evidence="2 3">
    <name type="scientific">PS1 clade bacterium</name>
    <dbReference type="NCBI Taxonomy" id="2175152"/>
    <lineage>
        <taxon>Bacteria</taxon>
        <taxon>Pseudomonadati</taxon>
        <taxon>Pseudomonadota</taxon>
        <taxon>Alphaproteobacteria</taxon>
        <taxon>PS1 clade</taxon>
    </lineage>
</organism>
<name>A0A368DXJ3_9PROT</name>
<dbReference type="PROSITE" id="PS01045">
    <property type="entry name" value="SQUALEN_PHYTOEN_SYN_2"/>
    <property type="match status" value="1"/>
</dbReference>